<feature type="domain" description="Ig-like" evidence="9">
    <location>
        <begin position="337"/>
        <end position="425"/>
    </location>
</feature>
<dbReference type="SUPFAM" id="SSF48726">
    <property type="entry name" value="Immunoglobulin"/>
    <property type="match status" value="5"/>
</dbReference>
<dbReference type="InterPro" id="IPR003598">
    <property type="entry name" value="Ig_sub2"/>
</dbReference>
<dbReference type="PANTHER" id="PTHR11640:SF154">
    <property type="entry name" value="IRREGULAR CHIASM C-ROUGHEST PROTEIN-LIKE PROTEIN"/>
    <property type="match status" value="1"/>
</dbReference>
<dbReference type="Pfam" id="PF13927">
    <property type="entry name" value="Ig_3"/>
    <property type="match status" value="1"/>
</dbReference>
<name>A0A8T0EFL7_ARGBR</name>
<dbReference type="InterPro" id="IPR036179">
    <property type="entry name" value="Ig-like_dom_sf"/>
</dbReference>
<keyword evidence="3" id="KW-1015">Disulfide bond</keyword>
<feature type="chain" id="PRO_5035915953" evidence="8">
    <location>
        <begin position="20"/>
        <end position="711"/>
    </location>
</feature>
<sequence length="711" mass="79982">MDFSLFVLLWITSALNVEGALFLQVFDTLPQDREVNPGELIVIPCKVRNRKGECAWLKDGVVVGKIPGKYTFNREPDDGDCGITITNTQLEDDDGLWQCQVTQASLQELTLTSPEVKLTVREAPYPPIIEDTTIQIVQGDPFTARANEPKRLHCIARKGNPPATLKWFLNDVEITTNVNQTNIRDLEKRKTWQAVSALDMTFTKEDNHKMLKCVAIHDAYDTKAKDITVQLEILYPPEISLEGKPKEEIIEGMSLILRCRADANPKANIIWRKSGHSGIYDIKDHIEFNPIRRTDSGVYSCSAKNDIGQSQEMEITVDVKYKPKINLKNLKVYAKRPRAQLLEESKSKTKSTAPYLSEAASSTSSRKKYSWLQRIGGDPVIWQERTNNATFYINNVTYSYQGIYLCQASNTINGIFNTLKSEEIFLDVIGPPQILVDTFPVTSHLVVDKDENAVIVVLFCSDPDPRKTFWEWETFRMDTNSNTGRHAAEDIQRIPNQDDCYEAKLTIHSVEGGDSKTYTLVVENEKGRETFSVALEVREPFLLTMMIGGAIIIVLVLICLIALLICLFKREKCCFSHSSGFKPAPESIVENGCPDNDRADLTTAKTVPYCTNPGIKGKIATIGEDPFYKDGKKADRNDNRDGISFGSLESSVLEPDHRDQPIVTATATINNSRIKVHPQANINTHETSSMRGNHRSDYRPYQSPSVEQAYI</sequence>
<keyword evidence="2 7" id="KW-0472">Membrane</keyword>
<dbReference type="Proteomes" id="UP000807504">
    <property type="component" value="Unassembled WGS sequence"/>
</dbReference>
<feature type="signal peptide" evidence="8">
    <location>
        <begin position="1"/>
        <end position="19"/>
    </location>
</feature>
<reference evidence="10" key="2">
    <citation type="submission" date="2020-06" db="EMBL/GenBank/DDBJ databases">
        <authorList>
            <person name="Sheffer M."/>
        </authorList>
    </citation>
    <scope>NUCLEOTIDE SEQUENCE</scope>
</reference>
<evidence type="ECO:0000259" key="9">
    <source>
        <dbReference type="PROSITE" id="PS50835"/>
    </source>
</evidence>
<organism evidence="10 11">
    <name type="scientific">Argiope bruennichi</name>
    <name type="common">Wasp spider</name>
    <name type="synonym">Aranea bruennichi</name>
    <dbReference type="NCBI Taxonomy" id="94029"/>
    <lineage>
        <taxon>Eukaryota</taxon>
        <taxon>Metazoa</taxon>
        <taxon>Ecdysozoa</taxon>
        <taxon>Arthropoda</taxon>
        <taxon>Chelicerata</taxon>
        <taxon>Arachnida</taxon>
        <taxon>Araneae</taxon>
        <taxon>Araneomorphae</taxon>
        <taxon>Entelegynae</taxon>
        <taxon>Araneoidea</taxon>
        <taxon>Araneidae</taxon>
        <taxon>Argiope</taxon>
    </lineage>
</organism>
<feature type="compositionally biased region" description="Polar residues" evidence="6">
    <location>
        <begin position="680"/>
        <end position="691"/>
    </location>
</feature>
<evidence type="ECO:0000256" key="8">
    <source>
        <dbReference type="SAM" id="SignalP"/>
    </source>
</evidence>
<feature type="transmembrane region" description="Helical" evidence="7">
    <location>
        <begin position="541"/>
        <end position="568"/>
    </location>
</feature>
<dbReference type="InterPro" id="IPR013162">
    <property type="entry name" value="CD80_C2-set"/>
</dbReference>
<evidence type="ECO:0000256" key="5">
    <source>
        <dbReference type="ARBA" id="ARBA00023319"/>
    </source>
</evidence>
<dbReference type="GO" id="GO:0098609">
    <property type="term" value="P:cell-cell adhesion"/>
    <property type="evidence" value="ECO:0007669"/>
    <property type="project" value="TreeGrafter"/>
</dbReference>
<dbReference type="AlphaFoldDB" id="A0A8T0EFL7"/>
<dbReference type="SMART" id="SM00408">
    <property type="entry name" value="IGc2"/>
    <property type="match status" value="2"/>
</dbReference>
<dbReference type="SMART" id="SM00409">
    <property type="entry name" value="IG"/>
    <property type="match status" value="5"/>
</dbReference>
<dbReference type="Pfam" id="PF08205">
    <property type="entry name" value="C2-set_2"/>
    <property type="match status" value="1"/>
</dbReference>
<dbReference type="InterPro" id="IPR003599">
    <property type="entry name" value="Ig_sub"/>
</dbReference>
<feature type="domain" description="Ig-like" evidence="9">
    <location>
        <begin position="24"/>
        <end position="112"/>
    </location>
</feature>
<evidence type="ECO:0000256" key="4">
    <source>
        <dbReference type="ARBA" id="ARBA00023180"/>
    </source>
</evidence>
<keyword evidence="7" id="KW-1133">Transmembrane helix</keyword>
<feature type="domain" description="Ig-like" evidence="9">
    <location>
        <begin position="114"/>
        <end position="228"/>
    </location>
</feature>
<dbReference type="PANTHER" id="PTHR11640">
    <property type="entry name" value="NEPHRIN"/>
    <property type="match status" value="1"/>
</dbReference>
<dbReference type="InterPro" id="IPR007110">
    <property type="entry name" value="Ig-like_dom"/>
</dbReference>
<feature type="compositionally biased region" description="Polar residues" evidence="6">
    <location>
        <begin position="702"/>
        <end position="711"/>
    </location>
</feature>
<dbReference type="PROSITE" id="PS50835">
    <property type="entry name" value="IG_LIKE"/>
    <property type="match status" value="4"/>
</dbReference>
<protein>
    <submittedName>
        <fullName evidence="10">Kin of IRRE-like protein 1 like protein</fullName>
    </submittedName>
</protein>
<dbReference type="CDD" id="cd00096">
    <property type="entry name" value="Ig"/>
    <property type="match status" value="2"/>
</dbReference>
<dbReference type="InterPro" id="IPR013783">
    <property type="entry name" value="Ig-like_fold"/>
</dbReference>
<dbReference type="GO" id="GO:0005886">
    <property type="term" value="C:plasma membrane"/>
    <property type="evidence" value="ECO:0007669"/>
    <property type="project" value="TreeGrafter"/>
</dbReference>
<dbReference type="GO" id="GO:0050839">
    <property type="term" value="F:cell adhesion molecule binding"/>
    <property type="evidence" value="ECO:0007669"/>
    <property type="project" value="TreeGrafter"/>
</dbReference>
<comment type="subcellular location">
    <subcellularLocation>
        <location evidence="1">Membrane</location>
        <topology evidence="1">Single-pass type I membrane protein</topology>
    </subcellularLocation>
</comment>
<evidence type="ECO:0000256" key="1">
    <source>
        <dbReference type="ARBA" id="ARBA00004479"/>
    </source>
</evidence>
<evidence type="ECO:0000256" key="6">
    <source>
        <dbReference type="SAM" id="MobiDB-lite"/>
    </source>
</evidence>
<dbReference type="InterPro" id="IPR051275">
    <property type="entry name" value="Cell_adhesion_signaling"/>
</dbReference>
<keyword evidence="5" id="KW-0393">Immunoglobulin domain</keyword>
<keyword evidence="4" id="KW-0325">Glycoprotein</keyword>
<keyword evidence="11" id="KW-1185">Reference proteome</keyword>
<dbReference type="GO" id="GO:0005911">
    <property type="term" value="C:cell-cell junction"/>
    <property type="evidence" value="ECO:0007669"/>
    <property type="project" value="TreeGrafter"/>
</dbReference>
<dbReference type="EMBL" id="JABXBU010002228">
    <property type="protein sequence ID" value="KAF8770755.1"/>
    <property type="molecule type" value="Genomic_DNA"/>
</dbReference>
<keyword evidence="8" id="KW-0732">Signal</keyword>
<evidence type="ECO:0000256" key="2">
    <source>
        <dbReference type="ARBA" id="ARBA00023136"/>
    </source>
</evidence>
<feature type="region of interest" description="Disordered" evidence="6">
    <location>
        <begin position="674"/>
        <end position="711"/>
    </location>
</feature>
<evidence type="ECO:0000313" key="11">
    <source>
        <dbReference type="Proteomes" id="UP000807504"/>
    </source>
</evidence>
<keyword evidence="7" id="KW-0812">Transmembrane</keyword>
<evidence type="ECO:0000256" key="7">
    <source>
        <dbReference type="SAM" id="Phobius"/>
    </source>
</evidence>
<evidence type="ECO:0000256" key="3">
    <source>
        <dbReference type="ARBA" id="ARBA00023157"/>
    </source>
</evidence>
<feature type="domain" description="Ig-like" evidence="9">
    <location>
        <begin position="237"/>
        <end position="316"/>
    </location>
</feature>
<comment type="caution">
    <text evidence="10">The sequence shown here is derived from an EMBL/GenBank/DDBJ whole genome shotgun (WGS) entry which is preliminary data.</text>
</comment>
<evidence type="ECO:0000313" key="10">
    <source>
        <dbReference type="EMBL" id="KAF8770755.1"/>
    </source>
</evidence>
<reference evidence="10" key="1">
    <citation type="journal article" date="2020" name="bioRxiv">
        <title>Chromosome-level reference genome of the European wasp spider Argiope bruennichi: a resource for studies on range expansion and evolutionary adaptation.</title>
        <authorList>
            <person name="Sheffer M.M."/>
            <person name="Hoppe A."/>
            <person name="Krehenwinkel H."/>
            <person name="Uhl G."/>
            <person name="Kuss A.W."/>
            <person name="Jensen L."/>
            <person name="Jensen C."/>
            <person name="Gillespie R.G."/>
            <person name="Hoff K.J."/>
            <person name="Prost S."/>
        </authorList>
    </citation>
    <scope>NUCLEOTIDE SEQUENCE</scope>
</reference>
<accession>A0A8T0EFL7</accession>
<proteinExistence type="predicted"/>
<gene>
    <name evidence="10" type="ORF">HNY73_018247</name>
</gene>
<dbReference type="Gene3D" id="2.60.40.10">
    <property type="entry name" value="Immunoglobulins"/>
    <property type="match status" value="5"/>
</dbReference>